<dbReference type="InParanoid" id="L2GRW1"/>
<proteinExistence type="predicted"/>
<dbReference type="RefSeq" id="XP_008075393.1">
    <property type="nucleotide sequence ID" value="XM_008077202.1"/>
</dbReference>
<dbReference type="AlphaFoldDB" id="L2GRW1"/>
<dbReference type="GeneID" id="19880247"/>
<protein>
    <submittedName>
        <fullName evidence="1">Uncharacterized protein</fullName>
    </submittedName>
</protein>
<name>L2GRW1_VAVCU</name>
<dbReference type="VEuPathDB" id="MicrosporidiaDB:VCUG_02385"/>
<sequence>VDSLFDIVQKIHRKSKKRKLTDYLHLCDVLYLFNERLDQILKNIRQNKQEYFDMTDDDFNAFRSQEFYSIIVEQLKTAYLKHLKCVKKYLYALSYGACWLINFTQAKNNGNSAKQAL</sequence>
<organism evidence="1 2">
    <name type="scientific">Vavraia culicis (isolate floridensis)</name>
    <name type="common">Microsporidian parasite</name>
    <dbReference type="NCBI Taxonomy" id="948595"/>
    <lineage>
        <taxon>Eukaryota</taxon>
        <taxon>Fungi</taxon>
        <taxon>Fungi incertae sedis</taxon>
        <taxon>Microsporidia</taxon>
        <taxon>Pleistophoridae</taxon>
        <taxon>Vavraia</taxon>
    </lineage>
</organism>
<keyword evidence="2" id="KW-1185">Reference proteome</keyword>
<dbReference type="Proteomes" id="UP000011081">
    <property type="component" value="Unassembled WGS sequence"/>
</dbReference>
<reference evidence="2" key="1">
    <citation type="submission" date="2011-03" db="EMBL/GenBank/DDBJ databases">
        <title>The genome sequence of Vavraia culicis strain floridensis.</title>
        <authorList>
            <consortium name="The Broad Institute Genome Sequencing Platform"/>
            <person name="Cuomo C."/>
            <person name="Becnel J."/>
            <person name="Sanscrainte N."/>
            <person name="Young S.K."/>
            <person name="Zeng Q."/>
            <person name="Gargeya S."/>
            <person name="Fitzgerald M."/>
            <person name="Haas B."/>
            <person name="Abouelleil A."/>
            <person name="Alvarado L."/>
            <person name="Arachchi H.M."/>
            <person name="Berlin A."/>
            <person name="Chapman S.B."/>
            <person name="Gearin G."/>
            <person name="Goldberg J."/>
            <person name="Griggs A."/>
            <person name="Gujja S."/>
            <person name="Hansen M."/>
            <person name="Heiman D."/>
            <person name="Howarth C."/>
            <person name="Larimer J."/>
            <person name="Lui A."/>
            <person name="MacDonald P.J.P."/>
            <person name="McCowen C."/>
            <person name="Montmayeur A."/>
            <person name="Murphy C."/>
            <person name="Neiman D."/>
            <person name="Pearson M."/>
            <person name="Priest M."/>
            <person name="Roberts A."/>
            <person name="Saif S."/>
            <person name="Shea T."/>
            <person name="Sisk P."/>
            <person name="Stolte C."/>
            <person name="Sykes S."/>
            <person name="Wortman J."/>
            <person name="Nusbaum C."/>
            <person name="Birren B."/>
        </authorList>
    </citation>
    <scope>NUCLEOTIDE SEQUENCE [LARGE SCALE GENOMIC DNA]</scope>
    <source>
        <strain evidence="2">floridensis</strain>
    </source>
</reference>
<accession>L2GRW1</accession>
<evidence type="ECO:0000313" key="2">
    <source>
        <dbReference type="Proteomes" id="UP000011081"/>
    </source>
</evidence>
<feature type="non-terminal residue" evidence="1">
    <location>
        <position position="1"/>
    </location>
</feature>
<dbReference type="HOGENOM" id="CLU_2090662_0_0_1"/>
<dbReference type="EMBL" id="GL877462">
    <property type="protein sequence ID" value="ELA46122.1"/>
    <property type="molecule type" value="Genomic_DNA"/>
</dbReference>
<gene>
    <name evidence="1" type="ORF">VCUG_02385</name>
</gene>
<evidence type="ECO:0000313" key="1">
    <source>
        <dbReference type="EMBL" id="ELA46122.1"/>
    </source>
</evidence>